<sequence length="447" mass="47966">MGQGLLHDVRPVIRLDADVLVVGGGAAGLATAVTAARNGLQVIVLERYGFCGGGAVAGLSGTVCGLYSATENNNGPEQVVFGFADEFVRRLEGAGGLAGPVRYGKTLTRVHDPIMWRETADAMLVEAGVEVLYHTVATRVLMDGDRVEGVQAWSKQGPLDIRARIVVDASGDADVVAMAGLPSFVGDNGRVQNPTMIFRLGGVDVEAFTAVYGEDTIMPAQVSAMIADANASGRFTLPRSKIWLFATTHAGELLCNCTRITGADGRELNTLFYKDFAEAEVRGRQQMREYARFFRENLAGCGRAFVIDTGVQVGVRQTRQVEGVKKLGNNDVVQGTKFTDGIARSPWPIELHSGSKPRVEWLLDDVYEIPYGCFVPRQGENLLVAGRCLSAEHEAVASARVTAQCFSYGHAVGHAASIAVRDNIAPRDISGRELRDVLNRDGARLDA</sequence>
<protein>
    <submittedName>
        <fullName evidence="6">FAD-dependent oxidoreductase</fullName>
    </submittedName>
</protein>
<evidence type="ECO:0000256" key="2">
    <source>
        <dbReference type="ARBA" id="ARBA00022723"/>
    </source>
</evidence>
<gene>
    <name evidence="6" type="ORF">JEQ47_09580</name>
</gene>
<name>A0A934MR22_9HYPH</name>
<dbReference type="GO" id="GO:0016491">
    <property type="term" value="F:oxidoreductase activity"/>
    <property type="evidence" value="ECO:0007669"/>
    <property type="project" value="UniProtKB-KW"/>
</dbReference>
<dbReference type="InterPro" id="IPR039650">
    <property type="entry name" value="HdrA-like"/>
</dbReference>
<evidence type="ECO:0000256" key="4">
    <source>
        <dbReference type="ARBA" id="ARBA00023004"/>
    </source>
</evidence>
<keyword evidence="4" id="KW-0408">Iron</keyword>
<dbReference type="GO" id="GO:0046872">
    <property type="term" value="F:metal ion binding"/>
    <property type="evidence" value="ECO:0007669"/>
    <property type="project" value="UniProtKB-KW"/>
</dbReference>
<evidence type="ECO:0000256" key="1">
    <source>
        <dbReference type="ARBA" id="ARBA00022485"/>
    </source>
</evidence>
<keyword evidence="5" id="KW-0411">Iron-sulfur</keyword>
<dbReference type="SUPFAM" id="SSF51905">
    <property type="entry name" value="FAD/NAD(P)-binding domain"/>
    <property type="match status" value="1"/>
</dbReference>
<dbReference type="GO" id="GO:0051539">
    <property type="term" value="F:4 iron, 4 sulfur cluster binding"/>
    <property type="evidence" value="ECO:0007669"/>
    <property type="project" value="UniProtKB-KW"/>
</dbReference>
<evidence type="ECO:0000313" key="7">
    <source>
        <dbReference type="Proteomes" id="UP000602124"/>
    </source>
</evidence>
<keyword evidence="1" id="KW-0004">4Fe-4S</keyword>
<dbReference type="Proteomes" id="UP000602124">
    <property type="component" value="Unassembled WGS sequence"/>
</dbReference>
<dbReference type="Pfam" id="PF12831">
    <property type="entry name" value="FAD_oxidored"/>
    <property type="match status" value="1"/>
</dbReference>
<dbReference type="InterPro" id="IPR036188">
    <property type="entry name" value="FAD/NAD-bd_sf"/>
</dbReference>
<keyword evidence="7" id="KW-1185">Reference proteome</keyword>
<proteinExistence type="predicted"/>
<evidence type="ECO:0000313" key="6">
    <source>
        <dbReference type="EMBL" id="MBJ3784969.1"/>
    </source>
</evidence>
<keyword evidence="3" id="KW-0560">Oxidoreductase</keyword>
<dbReference type="EMBL" id="JAEKMH010000002">
    <property type="protein sequence ID" value="MBJ3784969.1"/>
    <property type="molecule type" value="Genomic_DNA"/>
</dbReference>
<accession>A0A934MR22</accession>
<organism evidence="6 7">
    <name type="scientific">Devosia sediminis</name>
    <dbReference type="NCBI Taxonomy" id="2798801"/>
    <lineage>
        <taxon>Bacteria</taxon>
        <taxon>Pseudomonadati</taxon>
        <taxon>Pseudomonadota</taxon>
        <taxon>Alphaproteobacteria</taxon>
        <taxon>Hyphomicrobiales</taxon>
        <taxon>Devosiaceae</taxon>
        <taxon>Devosia</taxon>
    </lineage>
</organism>
<dbReference type="PANTHER" id="PTHR43498">
    <property type="entry name" value="FERREDOXIN:COB-COM HETERODISULFIDE REDUCTASE SUBUNIT A"/>
    <property type="match status" value="1"/>
</dbReference>
<dbReference type="PANTHER" id="PTHR43498:SF1">
    <property type="entry name" value="COB--COM HETERODISULFIDE REDUCTASE IRON-SULFUR SUBUNIT A"/>
    <property type="match status" value="1"/>
</dbReference>
<dbReference type="PRINTS" id="PR00420">
    <property type="entry name" value="RNGMNOXGNASE"/>
</dbReference>
<dbReference type="Gene3D" id="3.50.50.60">
    <property type="entry name" value="FAD/NAD(P)-binding domain"/>
    <property type="match status" value="1"/>
</dbReference>
<reference evidence="6" key="1">
    <citation type="submission" date="2020-12" db="EMBL/GenBank/DDBJ databases">
        <title>Devosia sp. MSA67 isolated from Mo River.</title>
        <authorList>
            <person name="Ma F."/>
            <person name="Zi Z."/>
        </authorList>
    </citation>
    <scope>NUCLEOTIDE SEQUENCE</scope>
    <source>
        <strain evidence="6">MSA67</strain>
    </source>
</reference>
<evidence type="ECO:0000256" key="3">
    <source>
        <dbReference type="ARBA" id="ARBA00023002"/>
    </source>
</evidence>
<evidence type="ECO:0000256" key="5">
    <source>
        <dbReference type="ARBA" id="ARBA00023014"/>
    </source>
</evidence>
<keyword evidence="2" id="KW-0479">Metal-binding</keyword>
<dbReference type="AlphaFoldDB" id="A0A934MR22"/>
<comment type="caution">
    <text evidence="6">The sequence shown here is derived from an EMBL/GenBank/DDBJ whole genome shotgun (WGS) entry which is preliminary data.</text>
</comment>